<proteinExistence type="predicted"/>
<evidence type="ECO:0000256" key="1">
    <source>
        <dbReference type="SAM" id="MobiDB-lite"/>
    </source>
</evidence>
<keyword evidence="3" id="KW-1185">Reference proteome</keyword>
<dbReference type="Proteomes" id="UP000054560">
    <property type="component" value="Unassembled WGS sequence"/>
</dbReference>
<dbReference type="GeneID" id="25913914"/>
<evidence type="ECO:0000313" key="2">
    <source>
        <dbReference type="EMBL" id="KNC74032.1"/>
    </source>
</evidence>
<feature type="region of interest" description="Disordered" evidence="1">
    <location>
        <begin position="12"/>
        <end position="47"/>
    </location>
</feature>
<dbReference type="EMBL" id="KQ244849">
    <property type="protein sequence ID" value="KNC74032.1"/>
    <property type="molecule type" value="Genomic_DNA"/>
</dbReference>
<protein>
    <submittedName>
        <fullName evidence="2">Uncharacterized protein</fullName>
    </submittedName>
</protein>
<organism evidence="2 3">
    <name type="scientific">Sphaeroforma arctica JP610</name>
    <dbReference type="NCBI Taxonomy" id="667725"/>
    <lineage>
        <taxon>Eukaryota</taxon>
        <taxon>Ichthyosporea</taxon>
        <taxon>Ichthyophonida</taxon>
        <taxon>Sphaeroforma</taxon>
    </lineage>
</organism>
<accession>A0A0L0FBC2</accession>
<name>A0A0L0FBC2_9EUKA</name>
<sequence length="93" mass="10255">LNGKDLHILMIHTGDKERGTSGGERSGRSYQRADKSQSCGRSNDGRGASKMACSSLLSSIELKCFFYDGNYYRVDCPMQDDREKRTPAGAVTD</sequence>
<reference evidence="2 3" key="1">
    <citation type="submission" date="2011-02" db="EMBL/GenBank/DDBJ databases">
        <title>The Genome Sequence of Sphaeroforma arctica JP610.</title>
        <authorList>
            <consortium name="The Broad Institute Genome Sequencing Platform"/>
            <person name="Russ C."/>
            <person name="Cuomo C."/>
            <person name="Young S.K."/>
            <person name="Zeng Q."/>
            <person name="Gargeya S."/>
            <person name="Alvarado L."/>
            <person name="Berlin A."/>
            <person name="Chapman S.B."/>
            <person name="Chen Z."/>
            <person name="Freedman E."/>
            <person name="Gellesch M."/>
            <person name="Goldberg J."/>
            <person name="Griggs A."/>
            <person name="Gujja S."/>
            <person name="Heilman E."/>
            <person name="Heiman D."/>
            <person name="Howarth C."/>
            <person name="Mehta T."/>
            <person name="Neiman D."/>
            <person name="Pearson M."/>
            <person name="Roberts A."/>
            <person name="Saif S."/>
            <person name="Shea T."/>
            <person name="Shenoy N."/>
            <person name="Sisk P."/>
            <person name="Stolte C."/>
            <person name="Sykes S."/>
            <person name="White J."/>
            <person name="Yandava C."/>
            <person name="Burger G."/>
            <person name="Gray M.W."/>
            <person name="Holland P.W.H."/>
            <person name="King N."/>
            <person name="Lang F.B.F."/>
            <person name="Roger A.J."/>
            <person name="Ruiz-Trillo I."/>
            <person name="Haas B."/>
            <person name="Nusbaum C."/>
            <person name="Birren B."/>
        </authorList>
    </citation>
    <scope>NUCLEOTIDE SEQUENCE [LARGE SCALE GENOMIC DNA]</scope>
    <source>
        <strain evidence="2 3">JP610</strain>
    </source>
</reference>
<gene>
    <name evidence="2" type="ORF">SARC_13410</name>
</gene>
<dbReference type="AlphaFoldDB" id="A0A0L0FBC2"/>
<feature type="non-terminal residue" evidence="2">
    <location>
        <position position="1"/>
    </location>
</feature>
<dbReference type="RefSeq" id="XP_014147934.1">
    <property type="nucleotide sequence ID" value="XM_014292459.1"/>
</dbReference>
<feature type="compositionally biased region" description="Basic and acidic residues" evidence="1">
    <location>
        <begin position="12"/>
        <end position="35"/>
    </location>
</feature>
<evidence type="ECO:0000313" key="3">
    <source>
        <dbReference type="Proteomes" id="UP000054560"/>
    </source>
</evidence>